<keyword evidence="4" id="KW-1185">Reference proteome</keyword>
<dbReference type="Pfam" id="PF09150">
    <property type="entry name" value="Carot_N"/>
    <property type="match status" value="1"/>
</dbReference>
<dbReference type="PROSITE" id="PS51773">
    <property type="entry name" value="OCP_N"/>
    <property type="match status" value="1"/>
</dbReference>
<dbReference type="InterPro" id="IPR002075">
    <property type="entry name" value="NTF2_dom"/>
</dbReference>
<dbReference type="InterPro" id="IPR032710">
    <property type="entry name" value="NTF2-like_dom_sf"/>
</dbReference>
<keyword evidence="1" id="KW-0042">Antenna complex</keyword>
<keyword evidence="1" id="KW-0605">Phycobilisome</keyword>
<proteinExistence type="inferred from homology"/>
<reference evidence="3" key="1">
    <citation type="submission" date="2017-10" db="EMBL/GenBank/DDBJ databases">
        <title>Draft genome sequence of the planktic cyanobacteria Tychonema bourrellyi isolated from alpine lentic freshwater.</title>
        <authorList>
            <person name="Tett A."/>
            <person name="Armanini F."/>
            <person name="Asnicar F."/>
            <person name="Boscaini A."/>
            <person name="Pasolli E."/>
            <person name="Zolfo M."/>
            <person name="Donati C."/>
            <person name="Salmaso N."/>
            <person name="Segata N."/>
        </authorList>
    </citation>
    <scope>NUCLEOTIDE SEQUENCE</scope>
    <source>
        <strain evidence="3">FEM_GT703</strain>
    </source>
</reference>
<accession>A0A2G4F4I1</accession>
<keyword evidence="1" id="KW-0793">Thylakoid</keyword>
<dbReference type="InterPro" id="IPR015233">
    <property type="entry name" value="Orange_carotenoid-bd_N"/>
</dbReference>
<dbReference type="OrthoDB" id="511607at2"/>
<evidence type="ECO:0000256" key="1">
    <source>
        <dbReference type="PROSITE-ProRule" id="PRU01109"/>
    </source>
</evidence>
<dbReference type="SUPFAM" id="SSF81930">
    <property type="entry name" value="Orange carotenoid protein, N-terminal domain"/>
    <property type="match status" value="1"/>
</dbReference>
<evidence type="ECO:0000313" key="3">
    <source>
        <dbReference type="EMBL" id="PHX56656.1"/>
    </source>
</evidence>
<comment type="similarity">
    <text evidence="1">Belongs to the orange carotenoid-binding protein family.</text>
</comment>
<dbReference type="EMBL" id="NXIB02000015">
    <property type="protein sequence ID" value="PHX56656.1"/>
    <property type="molecule type" value="Genomic_DNA"/>
</dbReference>
<dbReference type="Gene3D" id="3.10.450.50">
    <property type="match status" value="1"/>
</dbReference>
<feature type="domain" description="OCP N-terminal" evidence="2">
    <location>
        <begin position="18"/>
        <end position="169"/>
    </location>
</feature>
<dbReference type="RefSeq" id="WP_096832277.1">
    <property type="nucleotide sequence ID" value="NZ_NXIB02000015.1"/>
</dbReference>
<keyword evidence="1" id="KW-0472">Membrane</keyword>
<protein>
    <submittedName>
        <fullName evidence="3">Red carotenoid-binding protein</fullName>
    </submittedName>
</protein>
<dbReference type="GO" id="GO:0031404">
    <property type="term" value="F:chloride ion binding"/>
    <property type="evidence" value="ECO:0007669"/>
    <property type="project" value="InterPro"/>
</dbReference>
<evidence type="ECO:0000313" key="4">
    <source>
        <dbReference type="Proteomes" id="UP000226442"/>
    </source>
</evidence>
<name>A0A2G4F4I1_9CYAN</name>
<organism evidence="3 4">
    <name type="scientific">Tychonema bourrellyi FEM_GT703</name>
    <dbReference type="NCBI Taxonomy" id="2040638"/>
    <lineage>
        <taxon>Bacteria</taxon>
        <taxon>Bacillati</taxon>
        <taxon>Cyanobacteriota</taxon>
        <taxon>Cyanophyceae</taxon>
        <taxon>Oscillatoriophycideae</taxon>
        <taxon>Oscillatoriales</taxon>
        <taxon>Microcoleaceae</taxon>
        <taxon>Tychonema</taxon>
    </lineage>
</organism>
<keyword evidence="1" id="KW-0157">Chromophore</keyword>
<dbReference type="GO" id="GO:0016037">
    <property type="term" value="P:light absorption"/>
    <property type="evidence" value="ECO:0007669"/>
    <property type="project" value="UniProtKB-UniRule"/>
</dbReference>
<dbReference type="GO" id="GO:0030089">
    <property type="term" value="C:phycobilisome"/>
    <property type="evidence" value="ECO:0007669"/>
    <property type="project" value="UniProtKB-UniRule"/>
</dbReference>
<dbReference type="SUPFAM" id="SSF54427">
    <property type="entry name" value="NTF2-like"/>
    <property type="match status" value="1"/>
</dbReference>
<dbReference type="Pfam" id="PF02136">
    <property type="entry name" value="NTF2"/>
    <property type="match status" value="1"/>
</dbReference>
<evidence type="ECO:0000259" key="2">
    <source>
        <dbReference type="PROSITE" id="PS51773"/>
    </source>
</evidence>
<dbReference type="AlphaFoldDB" id="A0A2G4F4I1"/>
<gene>
    <name evidence="3" type="ORF">CP500_004420</name>
</gene>
<dbReference type="Proteomes" id="UP000226442">
    <property type="component" value="Unassembled WGS sequence"/>
</dbReference>
<dbReference type="InterPro" id="IPR036917">
    <property type="entry name" value="Orange_carotenoid-bd_N_sf"/>
</dbReference>
<dbReference type="Gene3D" id="1.10.2090.10">
    <property type="entry name" value="Orange carotenoid-binding protein, N-terminal domain"/>
    <property type="match status" value="1"/>
</dbReference>
<sequence length="320" mass="35137">MAVSIQSAQSIFSNTEIASVVPSTTDAFYKLSVEDQLALLWYAYTEMGISITAAAPGVASMALVEGILSEIKQMSAAAQSKTMFDLASNADTTIGRIYTSLRVNTKLGFWYELGQLMKQGLVAPIPAGYQMSPEATAVLETIKKLDPGQQITVLRNTVVHMGYDPDFSQEYGKRSAPRSTPTAPDQRVKTQIEGISEQTVLSYIDNMNAFDFTPAVALFAEEGALQPPFQKPIVGREAILNYMREECIGLKMMPQQGVSEPAEDGYRQVKVTGKVETPWFGSNVGMNIAWRFLLDPQGQIFFVAIDLLASPKELLNLIRK</sequence>
<comment type="caution">
    <text evidence="3">The sequence shown here is derived from an EMBL/GenBank/DDBJ whole genome shotgun (WGS) entry which is preliminary data.</text>
</comment>